<dbReference type="InterPro" id="IPR044066">
    <property type="entry name" value="TRIAD_supradom"/>
</dbReference>
<protein>
    <recommendedName>
        <fullName evidence="2">RBR-type E3 ubiquitin transferase</fullName>
        <ecNumber evidence="2">2.3.2.31</ecNumber>
    </recommendedName>
</protein>
<dbReference type="InterPro" id="IPR031127">
    <property type="entry name" value="E3_UB_ligase_RBR"/>
</dbReference>
<keyword evidence="7" id="KW-0833">Ubl conjugation pathway</keyword>
<dbReference type="PANTHER" id="PTHR11685">
    <property type="entry name" value="RBR FAMILY RING FINGER AND IBR DOMAIN-CONTAINING"/>
    <property type="match status" value="1"/>
</dbReference>
<dbReference type="CDD" id="cd22584">
    <property type="entry name" value="Rcat_RBR_unk"/>
    <property type="match status" value="1"/>
</dbReference>
<evidence type="ECO:0000313" key="12">
    <source>
        <dbReference type="Proteomes" id="UP000298030"/>
    </source>
</evidence>
<sequence length="555" mass="61963">MASTLFFDDDDLDSALLIAQLRLDDALEVSRGRKGKARATAPRTDEEIAFQIQAEELSSWKQMYHDHTLAKSLNDVLDQDAALLEVYRVMEEAAHADRRVAELVSRGRPVPRPTDAQRKVESREFSLERASRNTTPKPRKRVPVGSGPAPQLGEEEPLDSIWRFDDLSESLPKPGPSVDRFKRVDCVGCDTKLRLTEAVSTTCDHYWCAGCLKSLVEVYLRDESLHPLRCCKNAFSLASISTHLGRRLLDQYNAKRTEYEVSAQNRVYCSTPTCSAFLGSSDAQPAGSPDIACGKCRAGTCTLCRNAAHPGTRCGENQAVDQVRALARESGWQTCPGCFTVVDLHHGCNHMTCHCRAEFCFVCGVRWKNCECPQWNEQRLIDTARMRADHDIGVRARVAQPVRYEAAVARVAQPVRDEAEVARVAQPVRDEAAVARVAQPVRYEAAVARVAQPVRYEAAVARVAQPVRDEAAVARVAQPVRYEAAVARVTQPVRYEAAVARMAENIRVNHGCVWHSWRETGPGNCEECRNYLPVFLKMCRNCNLVVCRRCSLNRV</sequence>
<evidence type="ECO:0000256" key="1">
    <source>
        <dbReference type="ARBA" id="ARBA00001798"/>
    </source>
</evidence>
<keyword evidence="3" id="KW-0808">Transferase</keyword>
<proteinExistence type="predicted"/>
<dbReference type="AlphaFoldDB" id="A0A4Y7SUG3"/>
<evidence type="ECO:0000256" key="6">
    <source>
        <dbReference type="ARBA" id="ARBA00022771"/>
    </source>
</evidence>
<evidence type="ECO:0000259" key="10">
    <source>
        <dbReference type="PROSITE" id="PS51873"/>
    </source>
</evidence>
<dbReference type="InterPro" id="IPR002867">
    <property type="entry name" value="IBR_dom"/>
</dbReference>
<keyword evidence="5" id="KW-0677">Repeat</keyword>
<gene>
    <name evidence="11" type="ORF">FA13DRAFT_1166388</name>
</gene>
<evidence type="ECO:0000256" key="3">
    <source>
        <dbReference type="ARBA" id="ARBA00022679"/>
    </source>
</evidence>
<dbReference type="Pfam" id="PF01485">
    <property type="entry name" value="IBR"/>
    <property type="match status" value="2"/>
</dbReference>
<evidence type="ECO:0000256" key="8">
    <source>
        <dbReference type="ARBA" id="ARBA00022833"/>
    </source>
</evidence>
<evidence type="ECO:0000256" key="4">
    <source>
        <dbReference type="ARBA" id="ARBA00022723"/>
    </source>
</evidence>
<dbReference type="SMART" id="SM00647">
    <property type="entry name" value="IBR"/>
    <property type="match status" value="2"/>
</dbReference>
<feature type="compositionally biased region" description="Basic and acidic residues" evidence="9">
    <location>
        <begin position="115"/>
        <end position="131"/>
    </location>
</feature>
<evidence type="ECO:0000256" key="9">
    <source>
        <dbReference type="SAM" id="MobiDB-lite"/>
    </source>
</evidence>
<comment type="caution">
    <text evidence="11">The sequence shown here is derived from an EMBL/GenBank/DDBJ whole genome shotgun (WGS) entry which is preliminary data.</text>
</comment>
<comment type="catalytic activity">
    <reaction evidence="1">
        <text>[E2 ubiquitin-conjugating enzyme]-S-ubiquitinyl-L-cysteine + [acceptor protein]-L-lysine = [E2 ubiquitin-conjugating enzyme]-L-cysteine + [acceptor protein]-N(6)-ubiquitinyl-L-lysine.</text>
        <dbReference type="EC" id="2.3.2.31"/>
    </reaction>
</comment>
<keyword evidence="6" id="KW-0863">Zinc-finger</keyword>
<dbReference type="PROSITE" id="PS51873">
    <property type="entry name" value="TRIAD"/>
    <property type="match status" value="1"/>
</dbReference>
<evidence type="ECO:0000256" key="5">
    <source>
        <dbReference type="ARBA" id="ARBA00022737"/>
    </source>
</evidence>
<dbReference type="Gene3D" id="1.20.120.1750">
    <property type="match status" value="1"/>
</dbReference>
<dbReference type="Proteomes" id="UP000298030">
    <property type="component" value="Unassembled WGS sequence"/>
</dbReference>
<dbReference type="GO" id="GO:0008270">
    <property type="term" value="F:zinc ion binding"/>
    <property type="evidence" value="ECO:0007669"/>
    <property type="project" value="UniProtKB-KW"/>
</dbReference>
<evidence type="ECO:0000313" key="11">
    <source>
        <dbReference type="EMBL" id="TEB25361.1"/>
    </source>
</evidence>
<dbReference type="EC" id="2.3.2.31" evidence="2"/>
<evidence type="ECO:0000256" key="7">
    <source>
        <dbReference type="ARBA" id="ARBA00022786"/>
    </source>
</evidence>
<dbReference type="GO" id="GO:0061630">
    <property type="term" value="F:ubiquitin protein ligase activity"/>
    <property type="evidence" value="ECO:0007669"/>
    <property type="project" value="UniProtKB-EC"/>
</dbReference>
<feature type="domain" description="RING-type" evidence="10">
    <location>
        <begin position="182"/>
        <end position="376"/>
    </location>
</feature>
<dbReference type="SUPFAM" id="SSF57850">
    <property type="entry name" value="RING/U-box"/>
    <property type="match status" value="2"/>
</dbReference>
<dbReference type="CDD" id="cd20335">
    <property type="entry name" value="BRcat_RBR"/>
    <property type="match status" value="1"/>
</dbReference>
<dbReference type="GO" id="GO:0016567">
    <property type="term" value="P:protein ubiquitination"/>
    <property type="evidence" value="ECO:0007669"/>
    <property type="project" value="InterPro"/>
</dbReference>
<dbReference type="STRING" id="71717.A0A4Y7SUG3"/>
<accession>A0A4Y7SUG3</accession>
<keyword evidence="4" id="KW-0479">Metal-binding</keyword>
<name>A0A4Y7SUG3_COPMI</name>
<keyword evidence="8" id="KW-0862">Zinc</keyword>
<dbReference type="OrthoDB" id="9977870at2759"/>
<feature type="region of interest" description="Disordered" evidence="9">
    <location>
        <begin position="105"/>
        <end position="155"/>
    </location>
</feature>
<dbReference type="EMBL" id="QPFP01000057">
    <property type="protein sequence ID" value="TEB25361.1"/>
    <property type="molecule type" value="Genomic_DNA"/>
</dbReference>
<reference evidence="11 12" key="1">
    <citation type="journal article" date="2019" name="Nat. Ecol. Evol.">
        <title>Megaphylogeny resolves global patterns of mushroom evolution.</title>
        <authorList>
            <person name="Varga T."/>
            <person name="Krizsan K."/>
            <person name="Foldi C."/>
            <person name="Dima B."/>
            <person name="Sanchez-Garcia M."/>
            <person name="Sanchez-Ramirez S."/>
            <person name="Szollosi G.J."/>
            <person name="Szarkandi J.G."/>
            <person name="Papp V."/>
            <person name="Albert L."/>
            <person name="Andreopoulos W."/>
            <person name="Angelini C."/>
            <person name="Antonin V."/>
            <person name="Barry K.W."/>
            <person name="Bougher N.L."/>
            <person name="Buchanan P."/>
            <person name="Buyck B."/>
            <person name="Bense V."/>
            <person name="Catcheside P."/>
            <person name="Chovatia M."/>
            <person name="Cooper J."/>
            <person name="Damon W."/>
            <person name="Desjardin D."/>
            <person name="Finy P."/>
            <person name="Geml J."/>
            <person name="Haridas S."/>
            <person name="Hughes K."/>
            <person name="Justo A."/>
            <person name="Karasinski D."/>
            <person name="Kautmanova I."/>
            <person name="Kiss B."/>
            <person name="Kocsube S."/>
            <person name="Kotiranta H."/>
            <person name="LaButti K.M."/>
            <person name="Lechner B.E."/>
            <person name="Liimatainen K."/>
            <person name="Lipzen A."/>
            <person name="Lukacs Z."/>
            <person name="Mihaltcheva S."/>
            <person name="Morgado L.N."/>
            <person name="Niskanen T."/>
            <person name="Noordeloos M.E."/>
            <person name="Ohm R.A."/>
            <person name="Ortiz-Santana B."/>
            <person name="Ovrebo C."/>
            <person name="Racz N."/>
            <person name="Riley R."/>
            <person name="Savchenko A."/>
            <person name="Shiryaev A."/>
            <person name="Soop K."/>
            <person name="Spirin V."/>
            <person name="Szebenyi C."/>
            <person name="Tomsovsky M."/>
            <person name="Tulloss R.E."/>
            <person name="Uehling J."/>
            <person name="Grigoriev I.V."/>
            <person name="Vagvolgyi C."/>
            <person name="Papp T."/>
            <person name="Martin F.M."/>
            <person name="Miettinen O."/>
            <person name="Hibbett D.S."/>
            <person name="Nagy L.G."/>
        </authorList>
    </citation>
    <scope>NUCLEOTIDE SEQUENCE [LARGE SCALE GENOMIC DNA]</scope>
    <source>
        <strain evidence="11 12">FP101781</strain>
    </source>
</reference>
<organism evidence="11 12">
    <name type="scientific">Coprinellus micaceus</name>
    <name type="common">Glistening ink-cap mushroom</name>
    <name type="synonym">Coprinus micaceus</name>
    <dbReference type="NCBI Taxonomy" id="71717"/>
    <lineage>
        <taxon>Eukaryota</taxon>
        <taxon>Fungi</taxon>
        <taxon>Dikarya</taxon>
        <taxon>Basidiomycota</taxon>
        <taxon>Agaricomycotina</taxon>
        <taxon>Agaricomycetes</taxon>
        <taxon>Agaricomycetidae</taxon>
        <taxon>Agaricales</taxon>
        <taxon>Agaricineae</taxon>
        <taxon>Psathyrellaceae</taxon>
        <taxon>Coprinellus</taxon>
    </lineage>
</organism>
<keyword evidence="12" id="KW-1185">Reference proteome</keyword>
<evidence type="ECO:0000256" key="2">
    <source>
        <dbReference type="ARBA" id="ARBA00012251"/>
    </source>
</evidence>